<keyword evidence="4" id="KW-1185">Reference proteome</keyword>
<reference evidence="3" key="1">
    <citation type="submission" date="2021-03" db="EMBL/GenBank/DDBJ databases">
        <title>Comparative genomics and phylogenomic investigation of the class Geoglossomycetes provide insights into ecological specialization and systematics.</title>
        <authorList>
            <person name="Melie T."/>
            <person name="Pirro S."/>
            <person name="Miller A.N."/>
            <person name="Quandt A."/>
        </authorList>
    </citation>
    <scope>NUCLEOTIDE SEQUENCE</scope>
    <source>
        <strain evidence="3">GBOQ0MN5Z8</strain>
    </source>
</reference>
<protein>
    <recommendedName>
        <fullName evidence="2">F-box domain-containing protein</fullName>
    </recommendedName>
</protein>
<evidence type="ECO:0000313" key="4">
    <source>
        <dbReference type="Proteomes" id="UP000698800"/>
    </source>
</evidence>
<dbReference type="Proteomes" id="UP000698800">
    <property type="component" value="Unassembled WGS sequence"/>
</dbReference>
<gene>
    <name evidence="3" type="ORF">FGG08_006773</name>
</gene>
<feature type="domain" description="F-box" evidence="2">
    <location>
        <begin position="208"/>
        <end position="247"/>
    </location>
</feature>
<evidence type="ECO:0000256" key="1">
    <source>
        <dbReference type="SAM" id="MobiDB-lite"/>
    </source>
</evidence>
<dbReference type="SMART" id="SM00256">
    <property type="entry name" value="FBOX"/>
    <property type="match status" value="2"/>
</dbReference>
<dbReference type="EMBL" id="JAGHQL010000212">
    <property type="protein sequence ID" value="KAH0536347.1"/>
    <property type="molecule type" value="Genomic_DNA"/>
</dbReference>
<comment type="caution">
    <text evidence="3">The sequence shown here is derived from an EMBL/GenBank/DDBJ whole genome shotgun (WGS) entry which is preliminary data.</text>
</comment>
<feature type="domain" description="F-box" evidence="2">
    <location>
        <begin position="251"/>
        <end position="291"/>
    </location>
</feature>
<dbReference type="Gene3D" id="1.20.1280.50">
    <property type="match status" value="1"/>
</dbReference>
<feature type="compositionally biased region" description="Polar residues" evidence="1">
    <location>
        <begin position="75"/>
        <end position="85"/>
    </location>
</feature>
<dbReference type="OrthoDB" id="1689567at2759"/>
<proteinExistence type="predicted"/>
<dbReference type="AlphaFoldDB" id="A0A9P8KX44"/>
<accession>A0A9P8KX44</accession>
<sequence length="868" mass="93004">MSSESRRTLESDKERLLVVDNCSCELVRGDWLQYRRRAGGRSSFEFERTPDIVPRRSSSVPPERTAATRGGRRGNFSSHQSASLMGSSCSGRRCDSGGEGGRVLIPKLRLGRSGTAHWGSSSALRGSIEMKAFPAPPESPIGVGVGDPPDQPLEVLRMYEQAVLDTAEAPAVSESLSEVLLNGSSMGSISRSAGAVGRWRDPGPGPKLPAVVMERLLRYLDHDDYLALRLTCRAWHNSLRAPAKVPSVSYLPPEIIQYIYGFLAPADFNSARHTSRAWLAASLDKSLLLTMLRRGGWLGGVDLGGSLPGVQESDAGSGVRMSEEWWLSKCLSRECSLGPDWRGDGLPWSRSRSNRLSPPGRNRRRGARSTSLEMTSVTDFSEIVSNYTEVEDVPGSSVHFTVSVCGKYVMVAEGCVVYIYRLSGQGCHGVVNEGSLGGCLSPVTSVLCPRRVLAVSMDTSCDRFAIAALLDGRMGLVCDIANSSYEPSIGDATSPGPSGSSSTQQLPFDSTAFGRITDDVFAFTESELAEINELEGSSRIWAAVGGSDPGVRARLSLPRLSPEEHDLETGWPAFATSQAVIPIEAGPSAVYRNVCSTDDPPMSVAICPQRKCVDFLPPRRGVDSAKKLRLISSAAHPGGSAPLSHRFNARRAATSPFWSMCFTPQFSALQSSISDHFRAVPLSDGYHILFIDPATGLLCLGSDAPLGGPTKLLRKIILLGPEGESPTMYASGSDLRWGVRVVVGFGDRVWLFSVPPDVFNDGHGDRLSSRGGNSLWADGWLASDDRDGTVGVALSQGPWPIRLRGAEVGSVQGLVDIAVESGPNMIIWTFCAGGKVFTWQIEGGSGGSIVGVRRRVVLREGGVVDCVA</sequence>
<dbReference type="InterPro" id="IPR001810">
    <property type="entry name" value="F-box_dom"/>
</dbReference>
<name>A0A9P8KX44_9PEZI</name>
<evidence type="ECO:0000259" key="2">
    <source>
        <dbReference type="SMART" id="SM00256"/>
    </source>
</evidence>
<dbReference type="CDD" id="cd09917">
    <property type="entry name" value="F-box_SF"/>
    <property type="match status" value="2"/>
</dbReference>
<evidence type="ECO:0000313" key="3">
    <source>
        <dbReference type="EMBL" id="KAH0536347.1"/>
    </source>
</evidence>
<feature type="region of interest" description="Disordered" evidence="1">
    <location>
        <begin position="48"/>
        <end position="95"/>
    </location>
</feature>
<dbReference type="InterPro" id="IPR036047">
    <property type="entry name" value="F-box-like_dom_sf"/>
</dbReference>
<feature type="region of interest" description="Disordered" evidence="1">
    <location>
        <begin position="348"/>
        <end position="371"/>
    </location>
</feature>
<dbReference type="Pfam" id="PF00646">
    <property type="entry name" value="F-box"/>
    <property type="match status" value="1"/>
</dbReference>
<dbReference type="SUPFAM" id="SSF81383">
    <property type="entry name" value="F-box domain"/>
    <property type="match status" value="2"/>
</dbReference>
<organism evidence="3 4">
    <name type="scientific">Glutinoglossum americanum</name>
    <dbReference type="NCBI Taxonomy" id="1670608"/>
    <lineage>
        <taxon>Eukaryota</taxon>
        <taxon>Fungi</taxon>
        <taxon>Dikarya</taxon>
        <taxon>Ascomycota</taxon>
        <taxon>Pezizomycotina</taxon>
        <taxon>Geoglossomycetes</taxon>
        <taxon>Geoglossales</taxon>
        <taxon>Geoglossaceae</taxon>
        <taxon>Glutinoglossum</taxon>
    </lineage>
</organism>